<organism evidence="2 3">
    <name type="scientific">Kalanchoe fedtschenkoi</name>
    <name type="common">Lavender scallops</name>
    <name type="synonym">South American air plant</name>
    <dbReference type="NCBI Taxonomy" id="63787"/>
    <lineage>
        <taxon>Eukaryota</taxon>
        <taxon>Viridiplantae</taxon>
        <taxon>Streptophyta</taxon>
        <taxon>Embryophyta</taxon>
        <taxon>Tracheophyta</taxon>
        <taxon>Spermatophyta</taxon>
        <taxon>Magnoliopsida</taxon>
        <taxon>eudicotyledons</taxon>
        <taxon>Gunneridae</taxon>
        <taxon>Pentapetalae</taxon>
        <taxon>Saxifragales</taxon>
        <taxon>Crassulaceae</taxon>
        <taxon>Kalanchoe</taxon>
    </lineage>
</organism>
<keyword evidence="1" id="KW-1133">Transmembrane helix</keyword>
<dbReference type="Gramene" id="Kaladp0009s0007.1.v1.1">
    <property type="protein sequence ID" value="Kaladp0009s0007.1.v1.1"/>
    <property type="gene ID" value="Kaladp0009s0007.v1.1"/>
</dbReference>
<reference evidence="2" key="1">
    <citation type="submission" date="2021-01" db="UniProtKB">
        <authorList>
            <consortium name="EnsemblPlants"/>
        </authorList>
    </citation>
    <scope>IDENTIFICATION</scope>
</reference>
<dbReference type="EnsemblPlants" id="Kaladp0009s0007.1.v1.1">
    <property type="protein sequence ID" value="Kaladp0009s0007.1.v1.1"/>
    <property type="gene ID" value="Kaladp0009s0007.v1.1"/>
</dbReference>
<proteinExistence type="predicted"/>
<keyword evidence="3" id="KW-1185">Reference proteome</keyword>
<evidence type="ECO:0000313" key="2">
    <source>
        <dbReference type="EnsemblPlants" id="Kaladp0009s0007.1.v1.1"/>
    </source>
</evidence>
<protein>
    <submittedName>
        <fullName evidence="2">Uncharacterized protein</fullName>
    </submittedName>
</protein>
<accession>A0A7N0RE24</accession>
<keyword evidence="1" id="KW-0812">Transmembrane</keyword>
<dbReference type="AlphaFoldDB" id="A0A7N0RE24"/>
<evidence type="ECO:0000256" key="1">
    <source>
        <dbReference type="SAM" id="Phobius"/>
    </source>
</evidence>
<name>A0A7N0RE24_KALFE</name>
<dbReference type="Proteomes" id="UP000594263">
    <property type="component" value="Unplaced"/>
</dbReference>
<sequence>MESAQKSQAPQPPGNSYTGICLTALVFIIVVMVVYFVCSNRHHVAAAPAGTGAGTGTGGTGWCKAGKPDGCNRSCDQNCCNDICAKRFPNGSGSCLGNPPYIPCAPCLCNYKC</sequence>
<evidence type="ECO:0000313" key="3">
    <source>
        <dbReference type="Proteomes" id="UP000594263"/>
    </source>
</evidence>
<feature type="transmembrane region" description="Helical" evidence="1">
    <location>
        <begin position="17"/>
        <end position="38"/>
    </location>
</feature>
<keyword evidence="1" id="KW-0472">Membrane</keyword>